<evidence type="ECO:0000313" key="2">
    <source>
        <dbReference type="Proteomes" id="UP001307705"/>
    </source>
</evidence>
<evidence type="ECO:0000313" key="1">
    <source>
        <dbReference type="EMBL" id="GMQ33677.1"/>
    </source>
</evidence>
<gene>
    <name evidence="1" type="ORF">Ataiwa_19490</name>
</gene>
<reference evidence="1 2" key="1">
    <citation type="submission" date="2023-08" db="EMBL/GenBank/DDBJ databases">
        <title>Draft genome sequence of Algoriphagus taiwanensis.</title>
        <authorList>
            <person name="Takatani N."/>
            <person name="Hosokawa M."/>
            <person name="Sawabe T."/>
        </authorList>
    </citation>
    <scope>NUCLEOTIDE SEQUENCE [LARGE SCALE GENOMIC DNA]</scope>
    <source>
        <strain evidence="1 2">JCM 19755</strain>
    </source>
</reference>
<name>A0ABQ6Q0H0_9BACT</name>
<proteinExistence type="predicted"/>
<organism evidence="1 2">
    <name type="scientific">Algoriphagus taiwanensis</name>
    <dbReference type="NCBI Taxonomy" id="1445656"/>
    <lineage>
        <taxon>Bacteria</taxon>
        <taxon>Pseudomonadati</taxon>
        <taxon>Bacteroidota</taxon>
        <taxon>Cytophagia</taxon>
        <taxon>Cytophagales</taxon>
        <taxon>Cyclobacteriaceae</taxon>
        <taxon>Algoriphagus</taxon>
    </lineage>
</organism>
<accession>A0ABQ6Q0H0</accession>
<evidence type="ECO:0008006" key="3">
    <source>
        <dbReference type="Google" id="ProtNLM"/>
    </source>
</evidence>
<dbReference type="RefSeq" id="WP_338228485.1">
    <property type="nucleotide sequence ID" value="NZ_BTPE01000005.1"/>
</dbReference>
<comment type="caution">
    <text evidence="1">The sequence shown here is derived from an EMBL/GenBank/DDBJ whole genome shotgun (WGS) entry which is preliminary data.</text>
</comment>
<keyword evidence="2" id="KW-1185">Reference proteome</keyword>
<dbReference type="Proteomes" id="UP001307705">
    <property type="component" value="Unassembled WGS sequence"/>
</dbReference>
<dbReference type="EMBL" id="BTPE01000005">
    <property type="protein sequence ID" value="GMQ33677.1"/>
    <property type="molecule type" value="Genomic_DNA"/>
</dbReference>
<protein>
    <recommendedName>
        <fullName evidence="3">Lipocalin-like domain-containing protein</fullName>
    </recommendedName>
</protein>
<sequence length="144" mass="17022">MNLSLITSILLPIFFYWNQVQYSELLGTWQLTYFDGIEKIVHSPEYQNATPMQRANMDARIKFRLENTVYQFEEKDVLKYIDFVNQTVVQKKAKIELRDENMLIIHDEDEDRLAKIVEFSPKKMVLLPISATSKSGKLVFERIK</sequence>